<accession>A0A1A9RKJ6</accession>
<dbReference type="InterPro" id="IPR003646">
    <property type="entry name" value="SH3-like_bac-type"/>
</dbReference>
<dbReference type="Pfam" id="PF08239">
    <property type="entry name" value="SH3_3"/>
    <property type="match status" value="1"/>
</dbReference>
<dbReference type="Gene3D" id="2.30.30.40">
    <property type="entry name" value="SH3 Domains"/>
    <property type="match status" value="1"/>
</dbReference>
<name>A0A1A9RKJ6_EIKCO</name>
<dbReference type="EMBL" id="LXSG01000032">
    <property type="protein sequence ID" value="OAM18847.1"/>
    <property type="molecule type" value="Genomic_DNA"/>
</dbReference>
<dbReference type="AlphaFoldDB" id="A0A1A9RKJ6"/>
<evidence type="ECO:0000256" key="1">
    <source>
        <dbReference type="SAM" id="SignalP"/>
    </source>
</evidence>
<reference evidence="4" key="1">
    <citation type="submission" date="2016-05" db="EMBL/GenBank/DDBJ databases">
        <title>Draft genome of Corynebacterium afermentans subsp. afermentans LCDC 88199T.</title>
        <authorList>
            <person name="Bernier A.-M."/>
            <person name="Bernard K."/>
        </authorList>
    </citation>
    <scope>NUCLEOTIDE SEQUENCE [LARGE SCALE GENOMIC DNA]</scope>
    <source>
        <strain evidence="4">NML04-0072</strain>
    </source>
</reference>
<dbReference type="STRING" id="539.A7P85_00775"/>
<evidence type="ECO:0000313" key="4">
    <source>
        <dbReference type="Proteomes" id="UP000077589"/>
    </source>
</evidence>
<evidence type="ECO:0000259" key="2">
    <source>
        <dbReference type="Pfam" id="PF08239"/>
    </source>
</evidence>
<keyword evidence="1" id="KW-0732">Signal</keyword>
<protein>
    <recommendedName>
        <fullName evidence="2">SH3b domain-containing protein</fullName>
    </recommendedName>
</protein>
<comment type="caution">
    <text evidence="3">The sequence shown here is derived from an EMBL/GenBank/DDBJ whole genome shotgun (WGS) entry which is preliminary data.</text>
</comment>
<feature type="signal peptide" evidence="1">
    <location>
        <begin position="1"/>
        <end position="25"/>
    </location>
</feature>
<dbReference type="RefSeq" id="WP_064086650.1">
    <property type="nucleotide sequence ID" value="NZ_LXSG01000032.1"/>
</dbReference>
<gene>
    <name evidence="3" type="ORF">A7P90_06165</name>
</gene>
<feature type="chain" id="PRO_5008395936" description="SH3b domain-containing protein" evidence="1">
    <location>
        <begin position="26"/>
        <end position="172"/>
    </location>
</feature>
<evidence type="ECO:0000313" key="3">
    <source>
        <dbReference type="EMBL" id="OAM18847.1"/>
    </source>
</evidence>
<proteinExistence type="predicted"/>
<dbReference type="Proteomes" id="UP000077589">
    <property type="component" value="Unassembled WGS sequence"/>
</dbReference>
<feature type="domain" description="SH3b" evidence="2">
    <location>
        <begin position="40"/>
        <end position="92"/>
    </location>
</feature>
<dbReference type="OrthoDB" id="79647at2"/>
<sequence length="172" mass="19417">MRHSVWRLPSIAALVLAIFSLSAAAQTCVVPNSDMQSGDKVNLRAQPTTQSQILAQLADNEEKLDFLGTQGNWFHVRRLSGGRHVEGYIHKSQGNLLHSYIVSSRDGYANVRTERQDQDNAGTRIQTGQLRTGTRVWVLPEWNEGDWLYIAKPMDGFIHKSQLRRETSGRCQ</sequence>
<organism evidence="3 4">
    <name type="scientific">Eikenella corrodens</name>
    <dbReference type="NCBI Taxonomy" id="539"/>
    <lineage>
        <taxon>Bacteria</taxon>
        <taxon>Pseudomonadati</taxon>
        <taxon>Pseudomonadota</taxon>
        <taxon>Betaproteobacteria</taxon>
        <taxon>Neisseriales</taxon>
        <taxon>Neisseriaceae</taxon>
        <taxon>Eikenella</taxon>
    </lineage>
</organism>